<dbReference type="InterPro" id="IPR054422">
    <property type="entry name" value="TetR-like_HI_0893_C"/>
</dbReference>
<feature type="DNA-binding region" description="H-T-H motif" evidence="2">
    <location>
        <begin position="25"/>
        <end position="44"/>
    </location>
</feature>
<dbReference type="PANTHER" id="PTHR30055">
    <property type="entry name" value="HTH-TYPE TRANSCRIPTIONAL REGULATOR RUTR"/>
    <property type="match status" value="1"/>
</dbReference>
<dbReference type="Pfam" id="PF22604">
    <property type="entry name" value="TetR_HI_0893_C"/>
    <property type="match status" value="1"/>
</dbReference>
<dbReference type="Gene3D" id="1.10.357.10">
    <property type="entry name" value="Tetracycline Repressor, domain 2"/>
    <property type="match status" value="1"/>
</dbReference>
<evidence type="ECO:0000313" key="5">
    <source>
        <dbReference type="Proteomes" id="UP000273022"/>
    </source>
</evidence>
<protein>
    <submittedName>
        <fullName evidence="4">TetR/AcrR family transcriptional regulator</fullName>
    </submittedName>
</protein>
<dbReference type="OrthoDB" id="63332at2"/>
<dbReference type="PROSITE" id="PS50977">
    <property type="entry name" value="HTH_TETR_2"/>
    <property type="match status" value="1"/>
</dbReference>
<evidence type="ECO:0000256" key="1">
    <source>
        <dbReference type="ARBA" id="ARBA00023125"/>
    </source>
</evidence>
<evidence type="ECO:0000313" key="4">
    <source>
        <dbReference type="EMBL" id="RJY13454.1"/>
    </source>
</evidence>
<dbReference type="InterPro" id="IPR009057">
    <property type="entry name" value="Homeodomain-like_sf"/>
</dbReference>
<name>A0A3A6TI89_9GAMM</name>
<sequence length="190" mass="22064">MANKREQILRSAEKIIAQEGIQHLSMQKLADDAKIAAGTIYRYFKDKDQLISELRVNILQSVAAFVFTDARAGNVEQRFKHIWFNFVRLGCDRTPQQLNYQQFYLLPGVNTAEHNAIARETFKPLEDLFTEGIQQHLVLNLQIEYLFSIAFEPAISLGRRIFEGHLHFNQQELQKACDICWHAITYSNHL</sequence>
<comment type="caution">
    <text evidence="4">The sequence shown here is derived from an EMBL/GenBank/DDBJ whole genome shotgun (WGS) entry which is preliminary data.</text>
</comment>
<dbReference type="PRINTS" id="PR00455">
    <property type="entry name" value="HTHTETR"/>
</dbReference>
<dbReference type="Pfam" id="PF00440">
    <property type="entry name" value="TetR_N"/>
    <property type="match status" value="1"/>
</dbReference>
<gene>
    <name evidence="4" type="ORF">D5R81_11200</name>
</gene>
<reference evidence="4 5" key="1">
    <citation type="submission" date="2018-09" db="EMBL/GenBank/DDBJ databases">
        <title>Phylogeny of the Shewanellaceae, and recommendation for two new genera, Pseudoshewanella and Parashewanella.</title>
        <authorList>
            <person name="Wang G."/>
        </authorList>
    </citation>
    <scope>NUCLEOTIDE SEQUENCE [LARGE SCALE GENOMIC DNA]</scope>
    <source>
        <strain evidence="4 5">KCTC 22492</strain>
    </source>
</reference>
<keyword evidence="5" id="KW-1185">Reference proteome</keyword>
<dbReference type="GO" id="GO:0003700">
    <property type="term" value="F:DNA-binding transcription factor activity"/>
    <property type="evidence" value="ECO:0007669"/>
    <property type="project" value="TreeGrafter"/>
</dbReference>
<dbReference type="RefSeq" id="WP_121853729.1">
    <property type="nucleotide sequence ID" value="NZ_CP037952.1"/>
</dbReference>
<dbReference type="PROSITE" id="PS01081">
    <property type="entry name" value="HTH_TETR_1"/>
    <property type="match status" value="1"/>
</dbReference>
<accession>A0A3A6TI89</accession>
<organism evidence="4 5">
    <name type="scientific">Parashewanella spongiae</name>
    <dbReference type="NCBI Taxonomy" id="342950"/>
    <lineage>
        <taxon>Bacteria</taxon>
        <taxon>Pseudomonadati</taxon>
        <taxon>Pseudomonadota</taxon>
        <taxon>Gammaproteobacteria</taxon>
        <taxon>Alteromonadales</taxon>
        <taxon>Shewanellaceae</taxon>
        <taxon>Parashewanella</taxon>
    </lineage>
</organism>
<dbReference type="PANTHER" id="PTHR30055:SF207">
    <property type="entry name" value="HTH-TYPE TRANSCRIPTIONAL REPRESSOR FATR"/>
    <property type="match status" value="1"/>
</dbReference>
<evidence type="ECO:0000259" key="3">
    <source>
        <dbReference type="PROSITE" id="PS50977"/>
    </source>
</evidence>
<proteinExistence type="predicted"/>
<dbReference type="GO" id="GO:0000976">
    <property type="term" value="F:transcription cis-regulatory region binding"/>
    <property type="evidence" value="ECO:0007669"/>
    <property type="project" value="TreeGrafter"/>
</dbReference>
<keyword evidence="1 2" id="KW-0238">DNA-binding</keyword>
<dbReference type="SUPFAM" id="SSF46689">
    <property type="entry name" value="Homeodomain-like"/>
    <property type="match status" value="1"/>
</dbReference>
<dbReference type="InterPro" id="IPR023772">
    <property type="entry name" value="DNA-bd_HTH_TetR-type_CS"/>
</dbReference>
<feature type="domain" description="HTH tetR-type" evidence="3">
    <location>
        <begin position="2"/>
        <end position="62"/>
    </location>
</feature>
<dbReference type="AlphaFoldDB" id="A0A3A6TI89"/>
<dbReference type="EMBL" id="QYYH01000064">
    <property type="protein sequence ID" value="RJY13454.1"/>
    <property type="molecule type" value="Genomic_DNA"/>
</dbReference>
<evidence type="ECO:0000256" key="2">
    <source>
        <dbReference type="PROSITE-ProRule" id="PRU00335"/>
    </source>
</evidence>
<dbReference type="Proteomes" id="UP000273022">
    <property type="component" value="Unassembled WGS sequence"/>
</dbReference>
<dbReference type="InterPro" id="IPR050109">
    <property type="entry name" value="HTH-type_TetR-like_transc_reg"/>
</dbReference>
<dbReference type="InterPro" id="IPR001647">
    <property type="entry name" value="HTH_TetR"/>
</dbReference>